<dbReference type="GO" id="GO:0016811">
    <property type="term" value="F:hydrolase activity, acting on carbon-nitrogen (but not peptide) bonds, in linear amides"/>
    <property type="evidence" value="ECO:0007669"/>
    <property type="project" value="TreeGrafter"/>
</dbReference>
<sequence length="850" mass="94863">MRECRPLQLILCLIILSQAFNAAAQTPASYSAADLQQQFKKLNVLGSVLYIAAHPDDENTRLLAYLAKERLYRTGYLSLTRGDGGQNLIGDEQGIELGLIRTQELLAARRVDGAEQFFSRAYDFGFSKSTEEALSMWDKEKVLADAVWVIRKFQPDVIITRFPPDSRAGHGHHSASAVIAQEAFKAAADPKRFPEQFAFGVKPWQAKRIFWNTFNFGGNNTTSNDQLKLDVGGYNPALGKSYGEISAESRSQHKSQGFGVPAARGVSTEFFSFTAGDPAREDIMDGVNANWDRLLANASEKDKGSISSINNFFNKAAQESWPVEHPEKMIKPLSVLYQDISNLTDSYWKTQKLQEVQELIARCAGLWLEATANTEFAVQGDSIKLNIVANNRIGKNIILNSIKVDMLDESVNKELQPNQNFTVNRPLYVFANKPVSQPYWLEKKMTTGSFVVNDQNLIGRPESLPAYTVTFNVTIDGLNLAYTRPVQYKFTDPVKGELYRPLTIVPPATVTTGPDIIVFRQQQKQNAELTVKVTANKDFNNYKATITNRIKNNSESKNDSAFNVGKGLSKNYGFTIGNANMKDVVQDNAQVFVDLKNGKAEQPAWLHLVSINYDHIPPIHYYYQDNAKILNLDLKTAGKKIGYIDGAGDKVAYALEQMGYEVSILKEKDLFPANLTQFDAIITGVRAYNVHDFLKTKYDVLMEYVKNGGNLIVQYNTNNNISSVKGGIGPYPFTVTRGRVTDETAKVNFLLPNHPVLNYPNKITDKDFEGWIQERGIYFAEQVDPAFQSPLSMADPNEADQKGSLIIADHGKGKFVYTGLVFFRELPAGVPGAYRLMANIIALNKTNNKK</sequence>
<evidence type="ECO:0000313" key="3">
    <source>
        <dbReference type="Proteomes" id="UP000293874"/>
    </source>
</evidence>
<dbReference type="Gene3D" id="3.40.50.10320">
    <property type="entry name" value="LmbE-like"/>
    <property type="match status" value="1"/>
</dbReference>
<dbReference type="Proteomes" id="UP000293874">
    <property type="component" value="Unassembled WGS sequence"/>
</dbReference>
<accession>A0A4Q7N026</accession>
<dbReference type="PANTHER" id="PTHR12993">
    <property type="entry name" value="N-ACETYLGLUCOSAMINYL-PHOSPHATIDYLINOSITOL DE-N-ACETYLASE-RELATED"/>
    <property type="match status" value="1"/>
</dbReference>
<dbReference type="SUPFAM" id="SSF52317">
    <property type="entry name" value="Class I glutamine amidotransferase-like"/>
    <property type="match status" value="1"/>
</dbReference>
<dbReference type="EMBL" id="SGXA01000001">
    <property type="protein sequence ID" value="RZS74917.1"/>
    <property type="molecule type" value="Genomic_DNA"/>
</dbReference>
<feature type="signal peptide" evidence="1">
    <location>
        <begin position="1"/>
        <end position="24"/>
    </location>
</feature>
<comment type="caution">
    <text evidence="2">The sequence shown here is derived from an EMBL/GenBank/DDBJ whole genome shotgun (WGS) entry which is preliminary data.</text>
</comment>
<dbReference type="RefSeq" id="WP_130539342.1">
    <property type="nucleotide sequence ID" value="NZ_CP042431.1"/>
</dbReference>
<protein>
    <submittedName>
        <fullName evidence="2">LmbE family N-acetylglucosaminyl deacetylase</fullName>
    </submittedName>
</protein>
<dbReference type="AlphaFoldDB" id="A0A4Q7N026"/>
<evidence type="ECO:0000313" key="2">
    <source>
        <dbReference type="EMBL" id="RZS74917.1"/>
    </source>
</evidence>
<dbReference type="InterPro" id="IPR024078">
    <property type="entry name" value="LmbE-like_dom_sf"/>
</dbReference>
<keyword evidence="3" id="KW-1185">Reference proteome</keyword>
<dbReference type="PANTHER" id="PTHR12993:SF26">
    <property type="entry name" value="1D-MYO-INOSITOL 2-ACETAMIDO-2-DEOXY-ALPHA-D-GLUCOPYRANOSIDE DEACETYLASE"/>
    <property type="match status" value="1"/>
</dbReference>
<gene>
    <name evidence="2" type="ORF">EV199_0769</name>
</gene>
<reference evidence="2 3" key="1">
    <citation type="submission" date="2019-02" db="EMBL/GenBank/DDBJ databases">
        <title>Genomic Encyclopedia of Type Strains, Phase IV (KMG-IV): sequencing the most valuable type-strain genomes for metagenomic binning, comparative biology and taxonomic classification.</title>
        <authorList>
            <person name="Goeker M."/>
        </authorList>
    </citation>
    <scope>NUCLEOTIDE SEQUENCE [LARGE SCALE GENOMIC DNA]</scope>
    <source>
        <strain evidence="2 3">DSM 18116</strain>
    </source>
</reference>
<feature type="chain" id="PRO_5020816608" evidence="1">
    <location>
        <begin position="25"/>
        <end position="850"/>
    </location>
</feature>
<organism evidence="2 3">
    <name type="scientific">Pseudobacter ginsenosidimutans</name>
    <dbReference type="NCBI Taxonomy" id="661488"/>
    <lineage>
        <taxon>Bacteria</taxon>
        <taxon>Pseudomonadati</taxon>
        <taxon>Bacteroidota</taxon>
        <taxon>Chitinophagia</taxon>
        <taxon>Chitinophagales</taxon>
        <taxon>Chitinophagaceae</taxon>
        <taxon>Pseudobacter</taxon>
    </lineage>
</organism>
<name>A0A4Q7N026_9BACT</name>
<dbReference type="SUPFAM" id="SSF102588">
    <property type="entry name" value="LmbE-like"/>
    <property type="match status" value="1"/>
</dbReference>
<dbReference type="InterPro" id="IPR029062">
    <property type="entry name" value="Class_I_gatase-like"/>
</dbReference>
<keyword evidence="1" id="KW-0732">Signal</keyword>
<evidence type="ECO:0000256" key="1">
    <source>
        <dbReference type="SAM" id="SignalP"/>
    </source>
</evidence>
<dbReference type="InterPro" id="IPR003737">
    <property type="entry name" value="GlcNAc_PI_deacetylase-related"/>
</dbReference>
<proteinExistence type="predicted"/>
<dbReference type="Pfam" id="PF02585">
    <property type="entry name" value="PIG-L"/>
    <property type="match status" value="1"/>
</dbReference>
<dbReference type="OrthoDB" id="9759749at2"/>